<protein>
    <recommendedName>
        <fullName evidence="8">Anti-sigma-W factor RsiW</fullName>
    </recommendedName>
    <alternativeName>
        <fullName evidence="10">Regulator of SigK</fullName>
    </alternativeName>
    <alternativeName>
        <fullName evidence="9">Sigma-K anti-sigma factor RskA</fullName>
    </alternativeName>
</protein>
<dbReference type="InterPro" id="IPR018764">
    <property type="entry name" value="RskA_C"/>
</dbReference>
<evidence type="ECO:0000256" key="2">
    <source>
        <dbReference type="ARBA" id="ARBA00004236"/>
    </source>
</evidence>
<gene>
    <name evidence="13" type="ORF">ACFSUF_05135</name>
</gene>
<keyword evidence="14" id="KW-1185">Reference proteome</keyword>
<sequence>MKEQHGMPCDLLELFVIEGLDEVDKAEFEKHLASCASCQEGLAELSPVMDALPYAAEQVEVPQGMKGRILGSILRTEQAEPNPETAAAISDLDDLMPKVTPERPVYEVSAKRTGWSKFLNYGLAAAALISIFYNVQLKQEISRLETIAAAPEKPVQRLQTNNVVSLNPAVEGLVAKGRASIVIDSKGTHLLVQAENLPELKQNQAFQLWLIKGGEPVNAGTFVSHNGSGAVYYTLSSKDQGYDTIAITLEPDAFGEKPRGNPVLAAKVES</sequence>
<dbReference type="InterPro" id="IPR051474">
    <property type="entry name" value="Anti-sigma-K/W_factor"/>
</dbReference>
<reference evidence="14" key="1">
    <citation type="journal article" date="2019" name="Int. J. Syst. Evol. Microbiol.">
        <title>The Global Catalogue of Microorganisms (GCM) 10K type strain sequencing project: providing services to taxonomists for standard genome sequencing and annotation.</title>
        <authorList>
            <consortium name="The Broad Institute Genomics Platform"/>
            <consortium name="The Broad Institute Genome Sequencing Center for Infectious Disease"/>
            <person name="Wu L."/>
            <person name="Ma J."/>
        </authorList>
    </citation>
    <scope>NUCLEOTIDE SEQUENCE [LARGE SCALE GENOMIC DNA]</scope>
    <source>
        <strain evidence="14">KCTC 3950</strain>
    </source>
</reference>
<evidence type="ECO:0000256" key="4">
    <source>
        <dbReference type="ARBA" id="ARBA00022692"/>
    </source>
</evidence>
<dbReference type="PANTHER" id="PTHR37461">
    <property type="entry name" value="ANTI-SIGMA-K FACTOR RSKA"/>
    <property type="match status" value="1"/>
</dbReference>
<evidence type="ECO:0000313" key="14">
    <source>
        <dbReference type="Proteomes" id="UP001597541"/>
    </source>
</evidence>
<dbReference type="Pfam" id="PF10099">
    <property type="entry name" value="RskA_C"/>
    <property type="match status" value="1"/>
</dbReference>
<evidence type="ECO:0000256" key="3">
    <source>
        <dbReference type="ARBA" id="ARBA00022475"/>
    </source>
</evidence>
<evidence type="ECO:0000256" key="1">
    <source>
        <dbReference type="ARBA" id="ARBA00004167"/>
    </source>
</evidence>
<keyword evidence="3" id="KW-1003">Cell membrane</keyword>
<evidence type="ECO:0000256" key="10">
    <source>
        <dbReference type="ARBA" id="ARBA00030803"/>
    </source>
</evidence>
<comment type="caution">
    <text evidence="13">The sequence shown here is derived from an EMBL/GenBank/DDBJ whole genome shotgun (WGS) entry which is preliminary data.</text>
</comment>
<dbReference type="Gene3D" id="1.10.10.1320">
    <property type="entry name" value="Anti-sigma factor, zinc-finger domain"/>
    <property type="match status" value="1"/>
</dbReference>
<keyword evidence="6" id="KW-0472">Membrane</keyword>
<dbReference type="EMBL" id="JBHUME010000005">
    <property type="protein sequence ID" value="MFD2611804.1"/>
    <property type="molecule type" value="Genomic_DNA"/>
</dbReference>
<evidence type="ECO:0000256" key="5">
    <source>
        <dbReference type="ARBA" id="ARBA00022989"/>
    </source>
</evidence>
<dbReference type="PANTHER" id="PTHR37461:SF1">
    <property type="entry name" value="ANTI-SIGMA-K FACTOR RSKA"/>
    <property type="match status" value="1"/>
</dbReference>
<keyword evidence="5" id="KW-1133">Transmembrane helix</keyword>
<proteinExistence type="inferred from homology"/>
<comment type="similarity">
    <text evidence="7">Belongs to the zinc-associated anti-sigma factor (ZAS) superfamily. Anti-sigma-W factor family.</text>
</comment>
<feature type="domain" description="Putative zinc-finger" evidence="12">
    <location>
        <begin position="19"/>
        <end position="39"/>
    </location>
</feature>
<comment type="subcellular location">
    <subcellularLocation>
        <location evidence="2">Cell membrane</location>
    </subcellularLocation>
    <subcellularLocation>
        <location evidence="1">Membrane</location>
        <topology evidence="1">Single-pass membrane protein</topology>
    </subcellularLocation>
</comment>
<evidence type="ECO:0000313" key="13">
    <source>
        <dbReference type="EMBL" id="MFD2611804.1"/>
    </source>
</evidence>
<evidence type="ECO:0000256" key="6">
    <source>
        <dbReference type="ARBA" id="ARBA00023136"/>
    </source>
</evidence>
<accession>A0ABW5P9Q8</accession>
<dbReference type="InterPro" id="IPR027383">
    <property type="entry name" value="Znf_put"/>
</dbReference>
<organism evidence="13 14">
    <name type="scientific">Paenibacillus gansuensis</name>
    <dbReference type="NCBI Taxonomy" id="306542"/>
    <lineage>
        <taxon>Bacteria</taxon>
        <taxon>Bacillati</taxon>
        <taxon>Bacillota</taxon>
        <taxon>Bacilli</taxon>
        <taxon>Bacillales</taxon>
        <taxon>Paenibacillaceae</taxon>
        <taxon>Paenibacillus</taxon>
    </lineage>
</organism>
<dbReference type="RefSeq" id="WP_377600796.1">
    <property type="nucleotide sequence ID" value="NZ_JBHUME010000005.1"/>
</dbReference>
<evidence type="ECO:0000259" key="12">
    <source>
        <dbReference type="Pfam" id="PF13490"/>
    </source>
</evidence>
<keyword evidence="4" id="KW-0812">Transmembrane</keyword>
<dbReference type="Proteomes" id="UP001597541">
    <property type="component" value="Unassembled WGS sequence"/>
</dbReference>
<evidence type="ECO:0000256" key="7">
    <source>
        <dbReference type="ARBA" id="ARBA00024353"/>
    </source>
</evidence>
<evidence type="ECO:0000259" key="11">
    <source>
        <dbReference type="Pfam" id="PF10099"/>
    </source>
</evidence>
<feature type="domain" description="Anti-sigma K factor RskA C-terminal" evidence="11">
    <location>
        <begin position="123"/>
        <end position="252"/>
    </location>
</feature>
<evidence type="ECO:0000256" key="9">
    <source>
        <dbReference type="ARBA" id="ARBA00029829"/>
    </source>
</evidence>
<dbReference type="InterPro" id="IPR041916">
    <property type="entry name" value="Anti_sigma_zinc_sf"/>
</dbReference>
<name>A0ABW5P9Q8_9BACL</name>
<evidence type="ECO:0000256" key="8">
    <source>
        <dbReference type="ARBA" id="ARBA00024438"/>
    </source>
</evidence>
<dbReference type="Pfam" id="PF13490">
    <property type="entry name" value="zf-HC2"/>
    <property type="match status" value="1"/>
</dbReference>